<comment type="caution">
    <text evidence="2">The sequence shown here is derived from an EMBL/GenBank/DDBJ whole genome shotgun (WGS) entry which is preliminary data.</text>
</comment>
<dbReference type="InterPro" id="IPR036388">
    <property type="entry name" value="WH-like_DNA-bd_sf"/>
</dbReference>
<name>A0A562ZPK3_9BURK</name>
<evidence type="ECO:0000313" key="2">
    <source>
        <dbReference type="EMBL" id="TWO70337.1"/>
    </source>
</evidence>
<dbReference type="AlphaFoldDB" id="A0A562ZPK3"/>
<sequence length="158" mass="17567">MAKTGDIVNHPGAGTDEGADDVLELVHRLMHDYRALQYRALRDAPHGVTHMEAKVLAFFQRHPGATQSDLAQHSGRDKAQLARLIKSLRERDLLVAEVDAADRRNVRLSLSPEGLAIQRALRVQAKKLGAKAVRGLSEREHHQLLALLRKVRGNLAEE</sequence>
<gene>
    <name evidence="2" type="ORF">FN976_15220</name>
</gene>
<dbReference type="Pfam" id="PF12802">
    <property type="entry name" value="MarR_2"/>
    <property type="match status" value="1"/>
</dbReference>
<evidence type="ECO:0000313" key="3">
    <source>
        <dbReference type="Proteomes" id="UP000318199"/>
    </source>
</evidence>
<dbReference type="PRINTS" id="PR00598">
    <property type="entry name" value="HTHMARR"/>
</dbReference>
<dbReference type="OrthoDB" id="188700at2"/>
<keyword evidence="3" id="KW-1185">Reference proteome</keyword>
<organism evidence="2 3">
    <name type="scientific">Caenimonas sedimenti</name>
    <dbReference type="NCBI Taxonomy" id="2596921"/>
    <lineage>
        <taxon>Bacteria</taxon>
        <taxon>Pseudomonadati</taxon>
        <taxon>Pseudomonadota</taxon>
        <taxon>Betaproteobacteria</taxon>
        <taxon>Burkholderiales</taxon>
        <taxon>Comamonadaceae</taxon>
        <taxon>Caenimonas</taxon>
    </lineage>
</organism>
<dbReference type="GO" id="GO:0003700">
    <property type="term" value="F:DNA-binding transcription factor activity"/>
    <property type="evidence" value="ECO:0007669"/>
    <property type="project" value="InterPro"/>
</dbReference>
<dbReference type="RefSeq" id="WP_145893893.1">
    <property type="nucleotide sequence ID" value="NZ_VOBQ01000012.1"/>
</dbReference>
<dbReference type="SMART" id="SM00347">
    <property type="entry name" value="HTH_MARR"/>
    <property type="match status" value="1"/>
</dbReference>
<dbReference type="PANTHER" id="PTHR33164">
    <property type="entry name" value="TRANSCRIPTIONAL REGULATOR, MARR FAMILY"/>
    <property type="match status" value="1"/>
</dbReference>
<dbReference type="InterPro" id="IPR000835">
    <property type="entry name" value="HTH_MarR-typ"/>
</dbReference>
<accession>A0A562ZPK3</accession>
<feature type="domain" description="HTH marR-type" evidence="1">
    <location>
        <begin position="22"/>
        <end position="153"/>
    </location>
</feature>
<dbReference type="InterPro" id="IPR036390">
    <property type="entry name" value="WH_DNA-bd_sf"/>
</dbReference>
<evidence type="ECO:0000259" key="1">
    <source>
        <dbReference type="PROSITE" id="PS50995"/>
    </source>
</evidence>
<dbReference type="PANTHER" id="PTHR33164:SF43">
    <property type="entry name" value="HTH-TYPE TRANSCRIPTIONAL REPRESSOR YETL"/>
    <property type="match status" value="1"/>
</dbReference>
<reference evidence="2 3" key="1">
    <citation type="submission" date="2019-07" db="EMBL/GenBank/DDBJ databases">
        <title>Caenimonas sedimenti sp. nov., isolated from activated sludge.</title>
        <authorList>
            <person name="Xu J."/>
        </authorList>
    </citation>
    <scope>NUCLEOTIDE SEQUENCE [LARGE SCALE GENOMIC DNA]</scope>
    <source>
        <strain evidence="2 3">HX-9-20</strain>
    </source>
</reference>
<dbReference type="GO" id="GO:0006950">
    <property type="term" value="P:response to stress"/>
    <property type="evidence" value="ECO:0007669"/>
    <property type="project" value="TreeGrafter"/>
</dbReference>
<dbReference type="Gene3D" id="1.10.10.10">
    <property type="entry name" value="Winged helix-like DNA-binding domain superfamily/Winged helix DNA-binding domain"/>
    <property type="match status" value="1"/>
</dbReference>
<dbReference type="EMBL" id="VOBQ01000012">
    <property type="protein sequence ID" value="TWO70337.1"/>
    <property type="molecule type" value="Genomic_DNA"/>
</dbReference>
<protein>
    <submittedName>
        <fullName evidence="2">MarR family transcriptional regulator</fullName>
    </submittedName>
</protein>
<proteinExistence type="predicted"/>
<dbReference type="Proteomes" id="UP000318199">
    <property type="component" value="Unassembled WGS sequence"/>
</dbReference>
<dbReference type="InterPro" id="IPR039422">
    <property type="entry name" value="MarR/SlyA-like"/>
</dbReference>
<dbReference type="SUPFAM" id="SSF46785">
    <property type="entry name" value="Winged helix' DNA-binding domain"/>
    <property type="match status" value="1"/>
</dbReference>
<dbReference type="PROSITE" id="PS50995">
    <property type="entry name" value="HTH_MARR_2"/>
    <property type="match status" value="1"/>
</dbReference>